<dbReference type="AlphaFoldDB" id="A0A7U4E831"/>
<keyword evidence="1" id="KW-1133">Transmembrane helix</keyword>
<dbReference type="KEGG" id="rsi:Runsl_4618"/>
<dbReference type="EMBL" id="CP002859">
    <property type="protein sequence ID" value="AEI50938.1"/>
    <property type="molecule type" value="Genomic_DNA"/>
</dbReference>
<sequence length="52" mass="6022">MKTAKSYRIHPGNRKAPVMLDQTVWLAALTLLVIGYIMLYFIYPMFSKGLLF</sequence>
<feature type="transmembrane region" description="Helical" evidence="1">
    <location>
        <begin position="24"/>
        <end position="43"/>
    </location>
</feature>
<name>A0A7U4E831_RUNSL</name>
<keyword evidence="3" id="KW-1185">Reference proteome</keyword>
<keyword evidence="1" id="KW-0472">Membrane</keyword>
<evidence type="ECO:0000313" key="2">
    <source>
        <dbReference type="EMBL" id="AEI50938.1"/>
    </source>
</evidence>
<evidence type="ECO:0000313" key="3">
    <source>
        <dbReference type="Proteomes" id="UP000000493"/>
    </source>
</evidence>
<protein>
    <submittedName>
        <fullName evidence="2">Uncharacterized protein</fullName>
    </submittedName>
</protein>
<evidence type="ECO:0000256" key="1">
    <source>
        <dbReference type="SAM" id="Phobius"/>
    </source>
</evidence>
<dbReference type="Proteomes" id="UP000000493">
    <property type="component" value="Chromosome"/>
</dbReference>
<organism evidence="2 3">
    <name type="scientific">Runella slithyformis (strain ATCC 29530 / DSM 19594 / LMG 11500 / NCIMB 11436 / LSU 4)</name>
    <dbReference type="NCBI Taxonomy" id="761193"/>
    <lineage>
        <taxon>Bacteria</taxon>
        <taxon>Pseudomonadati</taxon>
        <taxon>Bacteroidota</taxon>
        <taxon>Cytophagia</taxon>
        <taxon>Cytophagales</taxon>
        <taxon>Spirosomataceae</taxon>
        <taxon>Runella</taxon>
    </lineage>
</organism>
<proteinExistence type="predicted"/>
<reference evidence="3" key="1">
    <citation type="submission" date="2011-06" db="EMBL/GenBank/DDBJ databases">
        <title>The complete genome of chromosome of Runella slithyformis DSM 19594.</title>
        <authorList>
            <consortium name="US DOE Joint Genome Institute (JGI-PGF)"/>
            <person name="Lucas S."/>
            <person name="Han J."/>
            <person name="Lapidus A."/>
            <person name="Bruce D."/>
            <person name="Goodwin L."/>
            <person name="Pitluck S."/>
            <person name="Peters L."/>
            <person name="Kyrpides N."/>
            <person name="Mavromatis K."/>
            <person name="Ivanova N."/>
            <person name="Ovchinnikova G."/>
            <person name="Zhang X."/>
            <person name="Misra M."/>
            <person name="Detter J.C."/>
            <person name="Tapia R."/>
            <person name="Han C."/>
            <person name="Land M."/>
            <person name="Hauser L."/>
            <person name="Markowitz V."/>
            <person name="Cheng J.-F."/>
            <person name="Hugenholtz P."/>
            <person name="Woyke T."/>
            <person name="Wu D."/>
            <person name="Tindall B."/>
            <person name="Faehrich R."/>
            <person name="Brambilla E."/>
            <person name="Klenk H.-P."/>
            <person name="Eisen J.A."/>
        </authorList>
    </citation>
    <scope>NUCLEOTIDE SEQUENCE [LARGE SCALE GENOMIC DNA]</scope>
    <source>
        <strain evidence="3">ATCC 29530 / DSM 19594 / LMG 11500 / NCIMB 11436 / LSU 4</strain>
    </source>
</reference>
<reference evidence="2 3" key="2">
    <citation type="journal article" date="2012" name="Stand. Genomic Sci.">
        <title>Complete genome sequence of the aquatic bacterium Runella slithyformis type strain (LSU 4(T)).</title>
        <authorList>
            <person name="Copeland A."/>
            <person name="Zhang X."/>
            <person name="Misra M."/>
            <person name="Lapidus A."/>
            <person name="Nolan M."/>
            <person name="Lucas S."/>
            <person name="Deshpande S."/>
            <person name="Cheng J.F."/>
            <person name="Tapia R."/>
            <person name="Goodwin L.A."/>
            <person name="Pitluck S."/>
            <person name="Liolios K."/>
            <person name="Pagani I."/>
            <person name="Ivanova N."/>
            <person name="Mikhailova N."/>
            <person name="Pati A."/>
            <person name="Chen A."/>
            <person name="Palaniappan K."/>
            <person name="Land M."/>
            <person name="Hauser L."/>
            <person name="Pan C."/>
            <person name="Jeffries C.D."/>
            <person name="Detter J.C."/>
            <person name="Brambilla E.M."/>
            <person name="Rohde M."/>
            <person name="Djao O.D."/>
            <person name="Goker M."/>
            <person name="Sikorski J."/>
            <person name="Tindall B.J."/>
            <person name="Woyke T."/>
            <person name="Bristow J."/>
            <person name="Eisen J.A."/>
            <person name="Markowitz V."/>
            <person name="Hugenholtz P."/>
            <person name="Kyrpides N.C."/>
            <person name="Klenk H.P."/>
            <person name="Mavromatis K."/>
        </authorList>
    </citation>
    <scope>NUCLEOTIDE SEQUENCE [LARGE SCALE GENOMIC DNA]</scope>
    <source>
        <strain evidence="3">ATCC 29530 / DSM 19594 / LMG 11500 / NCIMB 11436 / LSU 4</strain>
    </source>
</reference>
<gene>
    <name evidence="2" type="ordered locus">Runsl_4618</name>
</gene>
<keyword evidence="1" id="KW-0812">Transmembrane</keyword>
<accession>A0A7U4E831</accession>